<evidence type="ECO:0000256" key="2">
    <source>
        <dbReference type="SAM" id="MobiDB-lite"/>
    </source>
</evidence>
<feature type="compositionally biased region" description="Polar residues" evidence="2">
    <location>
        <begin position="550"/>
        <end position="563"/>
    </location>
</feature>
<evidence type="ECO:0000256" key="1">
    <source>
        <dbReference type="SAM" id="Coils"/>
    </source>
</evidence>
<dbReference type="PROSITE" id="PS50913">
    <property type="entry name" value="GRIP"/>
    <property type="match status" value="1"/>
</dbReference>
<proteinExistence type="predicted"/>
<keyword evidence="5" id="KW-1185">Reference proteome</keyword>
<dbReference type="InterPro" id="IPR000237">
    <property type="entry name" value="GRIP_dom"/>
</dbReference>
<evidence type="ECO:0000313" key="4">
    <source>
        <dbReference type="EMBL" id="PAA76970.1"/>
    </source>
</evidence>
<feature type="region of interest" description="Disordered" evidence="2">
    <location>
        <begin position="1"/>
        <end position="24"/>
    </location>
</feature>
<feature type="compositionally biased region" description="Polar residues" evidence="2">
    <location>
        <begin position="52"/>
        <end position="62"/>
    </location>
</feature>
<reference evidence="4 5" key="1">
    <citation type="submission" date="2017-06" db="EMBL/GenBank/DDBJ databases">
        <title>A platform for efficient transgenesis in Macrostomum lignano, a flatworm model organism for stem cell research.</title>
        <authorList>
            <person name="Berezikov E."/>
        </authorList>
    </citation>
    <scope>NUCLEOTIDE SEQUENCE [LARGE SCALE GENOMIC DNA]</scope>
    <source>
        <strain evidence="4">DV1</strain>
        <tissue evidence="4">Whole organism</tissue>
    </source>
</reference>
<feature type="compositionally biased region" description="Polar residues" evidence="2">
    <location>
        <begin position="596"/>
        <end position="605"/>
    </location>
</feature>
<feature type="compositionally biased region" description="Low complexity" evidence="2">
    <location>
        <begin position="291"/>
        <end position="302"/>
    </location>
</feature>
<dbReference type="AlphaFoldDB" id="A0A267FT22"/>
<feature type="coiled-coil region" evidence="1">
    <location>
        <begin position="655"/>
        <end position="760"/>
    </location>
</feature>
<feature type="region of interest" description="Disordered" evidence="2">
    <location>
        <begin position="42"/>
        <end position="152"/>
    </location>
</feature>
<feature type="compositionally biased region" description="Basic and acidic residues" evidence="2">
    <location>
        <begin position="388"/>
        <end position="402"/>
    </location>
</feature>
<feature type="compositionally biased region" description="Low complexity" evidence="2">
    <location>
        <begin position="432"/>
        <end position="442"/>
    </location>
</feature>
<dbReference type="Proteomes" id="UP000215902">
    <property type="component" value="Unassembled WGS sequence"/>
</dbReference>
<keyword evidence="1" id="KW-0175">Coiled coil</keyword>
<feature type="region of interest" description="Disordered" evidence="2">
    <location>
        <begin position="169"/>
        <end position="627"/>
    </location>
</feature>
<dbReference type="OrthoDB" id="5807119at2759"/>
<feature type="compositionally biased region" description="Low complexity" evidence="2">
    <location>
        <begin position="221"/>
        <end position="232"/>
    </location>
</feature>
<name>A0A267FT22_9PLAT</name>
<dbReference type="EMBL" id="NIVC01000775">
    <property type="protein sequence ID" value="PAA76970.1"/>
    <property type="molecule type" value="Genomic_DNA"/>
</dbReference>
<feature type="compositionally biased region" description="Low complexity" evidence="2">
    <location>
        <begin position="491"/>
        <end position="542"/>
    </location>
</feature>
<feature type="compositionally biased region" description="Basic and acidic residues" evidence="2">
    <location>
        <begin position="180"/>
        <end position="196"/>
    </location>
</feature>
<evidence type="ECO:0000259" key="3">
    <source>
        <dbReference type="PROSITE" id="PS50913"/>
    </source>
</evidence>
<gene>
    <name evidence="4" type="ORF">BOX15_Mlig009602g3</name>
</gene>
<feature type="compositionally biased region" description="Polar residues" evidence="2">
    <location>
        <begin position="411"/>
        <end position="422"/>
    </location>
</feature>
<organism evidence="4 5">
    <name type="scientific">Macrostomum lignano</name>
    <dbReference type="NCBI Taxonomy" id="282301"/>
    <lineage>
        <taxon>Eukaryota</taxon>
        <taxon>Metazoa</taxon>
        <taxon>Spiralia</taxon>
        <taxon>Lophotrochozoa</taxon>
        <taxon>Platyhelminthes</taxon>
        <taxon>Rhabditophora</taxon>
        <taxon>Macrostomorpha</taxon>
        <taxon>Macrostomida</taxon>
        <taxon>Macrostomidae</taxon>
        <taxon>Macrostomum</taxon>
    </lineage>
</organism>
<accession>A0A267FT22</accession>
<protein>
    <recommendedName>
        <fullName evidence="3">GRIP domain-containing protein</fullName>
    </recommendedName>
</protein>
<feature type="compositionally biased region" description="Basic and acidic residues" evidence="2">
    <location>
        <begin position="303"/>
        <end position="329"/>
    </location>
</feature>
<comment type="caution">
    <text evidence="4">The sequence shown here is derived from an EMBL/GenBank/DDBJ whole genome shotgun (WGS) entry which is preliminary data.</text>
</comment>
<feature type="compositionally biased region" description="Low complexity" evidence="2">
    <location>
        <begin position="101"/>
        <end position="112"/>
    </location>
</feature>
<feature type="compositionally biased region" description="Basic and acidic residues" evidence="2">
    <location>
        <begin position="451"/>
        <end position="460"/>
    </location>
</feature>
<feature type="domain" description="GRIP" evidence="3">
    <location>
        <begin position="823"/>
        <end position="873"/>
    </location>
</feature>
<evidence type="ECO:0000313" key="5">
    <source>
        <dbReference type="Proteomes" id="UP000215902"/>
    </source>
</evidence>
<sequence>MSVATAIGERQTEKEEEATSQAKTCSVGIQYCCQHMDAETDSGPAVVKASDDPTSPSAQLPNGSYLDEEKPAEDCVSSEEPVMQEQEAQNKEQQETEAVVSAESELLADSASGVETELEKADCESEEELEQPSMDVPEPNDEGAVQLHQEEAQEELAITVTETSETLVIESGTDVAIEPVEARTEDVAQEPERPEEPDVLPVSDSDAHAIDEAESTEEAANEANETEVSTAEPENEETPKKVDVESEAETVLPEKAENEEVDSNSTEKVEEEAAVQEAKEEAIESSDTRQPPAEAAEATTLEPKADEPAGSKIKPPSEKKSTKKAEPKKAPLAGSKPSPAVTKSKPGTSHPTTKAGADSRKEEVAAASKTKRTPTMPKRATAIPVPSKTEHEEASGSAEHKTSAPVRRTSAARTTAPKQQQQHQEEAKDAKSSASPLKSKPTAVRKPAAATEEKDGDEKPVLTSKPPPKRRSITSEKPAATTREKVRVSSAADATVKTTRTAATASRRATVGDAPTASAAGATCADSASTAAASQSSAIQAAKADELRRSNSSQLSKTESGGSSEVFPDGSGASGGGGGPSRLRAPGVSRVHRVTQRTPDSTELQHVTKATPMPEIRGGVEVKQTAASRGRLQKLQEEANKALEASNENQYLTPLQRKESEVKELRRLLQEAYQVITEREEEIEAAAREKAEDISMAVKDKEEFIAELQAEIDQLTLDYQALTALHGEVKRREEELEREVARLRQEMEEREQRHQQYYLEMYRKGQESAKFERQDELEKLAVQEPDKVSIDELVEKLELTQQDLHKWQTLKLMETYSESEQPATEADARLRFLRDSMFHYLTEKDRDQGLQHLKAIIGIFNFTEVQMATIMKSLSDRKKRGKI</sequence>